<organism evidence="2 3">
    <name type="scientific">Bacteroides nordii</name>
    <dbReference type="NCBI Taxonomy" id="291645"/>
    <lineage>
        <taxon>Bacteria</taxon>
        <taxon>Pseudomonadati</taxon>
        <taxon>Bacteroidota</taxon>
        <taxon>Bacteroidia</taxon>
        <taxon>Bacteroidales</taxon>
        <taxon>Bacteroidaceae</taxon>
        <taxon>Bacteroides</taxon>
    </lineage>
</organism>
<reference evidence="2 3" key="1">
    <citation type="submission" date="2018-08" db="EMBL/GenBank/DDBJ databases">
        <title>A genome reference for cultivated species of the human gut microbiota.</title>
        <authorList>
            <person name="Zou Y."/>
            <person name="Xue W."/>
            <person name="Luo G."/>
        </authorList>
    </citation>
    <scope>NUCLEOTIDE SEQUENCE [LARGE SCALE GENOMIC DNA]</scope>
    <source>
        <strain evidence="2 3">AM40-30BH</strain>
    </source>
</reference>
<dbReference type="RefSeq" id="WP_122201970.1">
    <property type="nucleotide sequence ID" value="NZ_CABJFV010000016.1"/>
</dbReference>
<keyword evidence="1" id="KW-1133">Transmembrane helix</keyword>
<dbReference type="CDD" id="cd13121">
    <property type="entry name" value="BF2867_like_C"/>
    <property type="match status" value="1"/>
</dbReference>
<keyword evidence="1" id="KW-0472">Membrane</keyword>
<proteinExistence type="predicted"/>
<name>A0A413VIF8_9BACE</name>
<sequence>MTYKEIKDMQKQKNGFLWNGLQTTLLSVMGCFILLLAGCDREESFADLPIVSDEGIGGSELVPVQMSVAGVDEYFGGAFTRSDMEPIRIVQPLDSTYDTGYDLETVIEPIPLENPVQTRATLANIRFRVVAYKGGTASAANYIGTAVYRTNGSGIASLVKGTATPVSENGLWLLPNGSYTFVCYSFGTDVNPVMLTSNWSTSVSVNQDFMLYRKENATLTPGELFVLSGISFTRQTAQLQICVKTDGELFAKTGGKIQQCVASVSNQSTSTTWNAGQASVPNTGTNGSLSMTWSSLNNKTTYSNYYKILPQSNRSLNVRLTTLRIDNVQYNNIVSINAAANTYVPGGNYRITITVVNNGISLAGTIWAKGNLIKSGSSYYFASNTTSRGNYFGWNTLQISNSGSYNNANRGNYNYSNDPCSKVTPAGTWIAPSSSQLRNLINTGFRMSGSNGIFGGKLTLPNGGNIGRNGVNYWSGSGYYSSSTSSGSYQYFIEFNGSNVVLSNGYDRGDAFQMRCVKR</sequence>
<dbReference type="Proteomes" id="UP000284379">
    <property type="component" value="Unassembled WGS sequence"/>
</dbReference>
<evidence type="ECO:0000313" key="2">
    <source>
        <dbReference type="EMBL" id="RHB33355.1"/>
    </source>
</evidence>
<evidence type="ECO:0000256" key="1">
    <source>
        <dbReference type="SAM" id="Phobius"/>
    </source>
</evidence>
<gene>
    <name evidence="2" type="ORF">DW888_15990</name>
</gene>
<dbReference type="Gene3D" id="2.60.40.2630">
    <property type="match status" value="1"/>
</dbReference>
<accession>A0A413VIF8</accession>
<keyword evidence="1" id="KW-0812">Transmembrane</keyword>
<dbReference type="EMBL" id="QSGO01000016">
    <property type="protein sequence ID" value="RHB33355.1"/>
    <property type="molecule type" value="Genomic_DNA"/>
</dbReference>
<dbReference type="PROSITE" id="PS51257">
    <property type="entry name" value="PROKAR_LIPOPROTEIN"/>
    <property type="match status" value="1"/>
</dbReference>
<evidence type="ECO:0000313" key="3">
    <source>
        <dbReference type="Proteomes" id="UP000284379"/>
    </source>
</evidence>
<dbReference type="AlphaFoldDB" id="A0A413VIF8"/>
<feature type="transmembrane region" description="Helical" evidence="1">
    <location>
        <begin position="16"/>
        <end position="37"/>
    </location>
</feature>
<comment type="caution">
    <text evidence="2">The sequence shown here is derived from an EMBL/GenBank/DDBJ whole genome shotgun (WGS) entry which is preliminary data.</text>
</comment>
<protein>
    <submittedName>
        <fullName evidence="2">Uncharacterized protein</fullName>
    </submittedName>
</protein>